<dbReference type="PANTHER" id="PTHR12526:SF630">
    <property type="entry name" value="GLYCOSYLTRANSFERASE"/>
    <property type="match status" value="1"/>
</dbReference>
<keyword evidence="2" id="KW-1185">Reference proteome</keyword>
<proteinExistence type="predicted"/>
<dbReference type="Proteomes" id="UP000271137">
    <property type="component" value="Unassembled WGS sequence"/>
</dbReference>
<reference evidence="1 2" key="1">
    <citation type="submission" date="2018-12" db="EMBL/GenBank/DDBJ databases">
        <title>The genome sequences of strain 502.</title>
        <authorList>
            <person name="Gao J."/>
            <person name="Sun J."/>
        </authorList>
    </citation>
    <scope>NUCLEOTIDE SEQUENCE [LARGE SCALE GENOMIC DNA]</scope>
    <source>
        <strain evidence="1 2">502</strain>
    </source>
</reference>
<dbReference type="RefSeq" id="WP_125964982.1">
    <property type="nucleotide sequence ID" value="NZ_RXFQ01000004.1"/>
</dbReference>
<gene>
    <name evidence="1" type="ORF">EJO66_08250</name>
</gene>
<dbReference type="Gene3D" id="3.40.50.2000">
    <property type="entry name" value="Glycogen Phosphorylase B"/>
    <property type="match status" value="1"/>
</dbReference>
<sequence>MRKFPKILIVNGEPLNGVSATGITVANLFKDWPNGAISQIYTANIPTNADQCKFSSRLTARDLLPFARLRSAATPSIEMFIDGRVTGPSVAVAKIGIRAKLQYACAPLLDFLPYRLPISLMRQVEEFQPDLIYSLLGNIRITRLAHELGRRLRIPVVPHFMDDWLATYSVPDKSSGTWLHRIVLNRAVQHLFDRVPFGMAIGDMMAKEYSRKFGCDFLPFMNPVDSVFSDRETKCGSTAPLVFVYVGGLHLRRDQVLLDLIDVLSRINQDRAVAELHIYAPKVDEKKATQLAELSTTVHYCGSIAAHEVAKILKCCDVAVHVESTEPNIAQYTRFSVSTKIPQYLAAGLPTLAYGPAASASSSYIEDSKVGVSVAGGNKSALFSAVSRLVSDCQWREELSHSAVNVARERHLGERVRYAFTTALSRAASMGERAHAGA</sequence>
<organism evidence="1 2">
    <name type="scientific">Variovorax beijingensis</name>
    <dbReference type="NCBI Taxonomy" id="2496117"/>
    <lineage>
        <taxon>Bacteria</taxon>
        <taxon>Pseudomonadati</taxon>
        <taxon>Pseudomonadota</taxon>
        <taxon>Betaproteobacteria</taxon>
        <taxon>Burkholderiales</taxon>
        <taxon>Comamonadaceae</taxon>
        <taxon>Variovorax</taxon>
    </lineage>
</organism>
<dbReference type="SUPFAM" id="SSF53756">
    <property type="entry name" value="UDP-Glycosyltransferase/glycogen phosphorylase"/>
    <property type="match status" value="1"/>
</dbReference>
<dbReference type="Pfam" id="PF13692">
    <property type="entry name" value="Glyco_trans_1_4"/>
    <property type="match status" value="1"/>
</dbReference>
<name>A0ABY0A9B5_9BURK</name>
<comment type="caution">
    <text evidence="1">The sequence shown here is derived from an EMBL/GenBank/DDBJ whole genome shotgun (WGS) entry which is preliminary data.</text>
</comment>
<evidence type="ECO:0000313" key="1">
    <source>
        <dbReference type="EMBL" id="RSZ40122.1"/>
    </source>
</evidence>
<evidence type="ECO:0000313" key="2">
    <source>
        <dbReference type="Proteomes" id="UP000271137"/>
    </source>
</evidence>
<protein>
    <submittedName>
        <fullName evidence="1">Glycosyltransferase</fullName>
    </submittedName>
</protein>
<dbReference type="EMBL" id="RXFQ01000004">
    <property type="protein sequence ID" value="RSZ40122.1"/>
    <property type="molecule type" value="Genomic_DNA"/>
</dbReference>
<accession>A0ABY0A9B5</accession>
<dbReference type="PANTHER" id="PTHR12526">
    <property type="entry name" value="GLYCOSYLTRANSFERASE"/>
    <property type="match status" value="1"/>
</dbReference>